<gene>
    <name evidence="1" type="ORF">GCM10011320_55610</name>
</gene>
<organism evidence="1 2">
    <name type="scientific">Neoroseomonas lacus</name>
    <dbReference type="NCBI Taxonomy" id="287609"/>
    <lineage>
        <taxon>Bacteria</taxon>
        <taxon>Pseudomonadati</taxon>
        <taxon>Pseudomonadota</taxon>
        <taxon>Alphaproteobacteria</taxon>
        <taxon>Acetobacterales</taxon>
        <taxon>Acetobacteraceae</taxon>
        <taxon>Neoroseomonas</taxon>
    </lineage>
</organism>
<dbReference type="AlphaFoldDB" id="A0A917L5N8"/>
<protein>
    <submittedName>
        <fullName evidence="1">Uncharacterized protein</fullName>
    </submittedName>
</protein>
<reference evidence="1" key="2">
    <citation type="submission" date="2020-09" db="EMBL/GenBank/DDBJ databases">
        <authorList>
            <person name="Sun Q."/>
            <person name="Zhou Y."/>
        </authorList>
    </citation>
    <scope>NUCLEOTIDE SEQUENCE</scope>
    <source>
        <strain evidence="1">CGMCC 1.3617</strain>
    </source>
</reference>
<proteinExistence type="predicted"/>
<accession>A0A917L5N8</accession>
<comment type="caution">
    <text evidence="1">The sequence shown here is derived from an EMBL/GenBank/DDBJ whole genome shotgun (WGS) entry which is preliminary data.</text>
</comment>
<dbReference type="RefSeq" id="WP_188973023.1">
    <property type="nucleotide sequence ID" value="NZ_BMKW01000020.1"/>
</dbReference>
<dbReference type="Proteomes" id="UP000661507">
    <property type="component" value="Unassembled WGS sequence"/>
</dbReference>
<reference evidence="1" key="1">
    <citation type="journal article" date="2014" name="Int. J. Syst. Evol. Microbiol.">
        <title>Complete genome sequence of Corynebacterium casei LMG S-19264T (=DSM 44701T), isolated from a smear-ripened cheese.</title>
        <authorList>
            <consortium name="US DOE Joint Genome Institute (JGI-PGF)"/>
            <person name="Walter F."/>
            <person name="Albersmeier A."/>
            <person name="Kalinowski J."/>
            <person name="Ruckert C."/>
        </authorList>
    </citation>
    <scope>NUCLEOTIDE SEQUENCE</scope>
    <source>
        <strain evidence="1">CGMCC 1.3617</strain>
    </source>
</reference>
<evidence type="ECO:0000313" key="2">
    <source>
        <dbReference type="Proteomes" id="UP000661507"/>
    </source>
</evidence>
<dbReference type="EMBL" id="BMKW01000020">
    <property type="protein sequence ID" value="GGJ40838.1"/>
    <property type="molecule type" value="Genomic_DNA"/>
</dbReference>
<name>A0A917L5N8_9PROT</name>
<sequence>MIQGHNTPGAPARLDWFTLSDDLEAVFVAARRVSALARLATTEQARIQDRETPRRVREAWADVNLLLCAAVDDMDKASSHLSAKAAALLGVVMDAEDREP</sequence>
<keyword evidence="2" id="KW-1185">Reference proteome</keyword>
<evidence type="ECO:0000313" key="1">
    <source>
        <dbReference type="EMBL" id="GGJ40838.1"/>
    </source>
</evidence>